<dbReference type="InterPro" id="IPR029045">
    <property type="entry name" value="ClpP/crotonase-like_dom_sf"/>
</dbReference>
<proteinExistence type="inferred from homology"/>
<evidence type="ECO:0000313" key="7">
    <source>
        <dbReference type="EMBL" id="MBB4837665.1"/>
    </source>
</evidence>
<reference evidence="7 8" key="1">
    <citation type="submission" date="2020-08" db="EMBL/GenBank/DDBJ databases">
        <title>Functional genomics of gut bacteria from endangered species of beetles.</title>
        <authorList>
            <person name="Carlos-Shanley C."/>
        </authorList>
    </citation>
    <scope>NUCLEOTIDE SEQUENCE [LARGE SCALE GENOMIC DNA]</scope>
    <source>
        <strain evidence="7 8">S00224</strain>
    </source>
</reference>
<evidence type="ECO:0000256" key="4">
    <source>
        <dbReference type="ARBA" id="ARBA00023098"/>
    </source>
</evidence>
<comment type="pathway">
    <text evidence="1">Lipid metabolism; fatty acid beta-oxidation.</text>
</comment>
<evidence type="ECO:0000256" key="5">
    <source>
        <dbReference type="ARBA" id="ARBA00023235"/>
    </source>
</evidence>
<comment type="caution">
    <text evidence="7">The sequence shown here is derived from an EMBL/GenBank/DDBJ whole genome shotgun (WGS) entry which is preliminary data.</text>
</comment>
<evidence type="ECO:0000256" key="1">
    <source>
        <dbReference type="ARBA" id="ARBA00005005"/>
    </source>
</evidence>
<dbReference type="Gene3D" id="3.90.226.10">
    <property type="entry name" value="2-enoyl-CoA Hydratase, Chain A, domain 1"/>
    <property type="match status" value="1"/>
</dbReference>
<dbReference type="EMBL" id="JACHLN010000001">
    <property type="protein sequence ID" value="MBB4837665.1"/>
    <property type="molecule type" value="Genomic_DNA"/>
</dbReference>
<evidence type="ECO:0000256" key="3">
    <source>
        <dbReference type="ARBA" id="ARBA00022832"/>
    </source>
</evidence>
<dbReference type="PROSITE" id="PS00166">
    <property type="entry name" value="ENOYL_COA_HYDRATASE"/>
    <property type="match status" value="1"/>
</dbReference>
<keyword evidence="3" id="KW-0276">Fatty acid metabolism</keyword>
<protein>
    <submittedName>
        <fullName evidence="7">Enoyl-CoA hydratase/carnithine racemase</fullName>
    </submittedName>
</protein>
<sequence>MTEQRVTIEIHEGVADVRLARPDKLNALDPAMFTGIIAAIARLEQEPGLRAVVLSGEGRGFCAGLDMASMAQSGLGGAKDLDIAARTHGLANDYQQVAWGWRTLKVPVIAALHGVAFGGGLQIASGADIRIAAPGTRLSVMEMKWGIVPDMAGYALWHGNVRDDVLRELAYTAREFEAEEAQRLGFVTRIAEDPHAEAMALAQAIAGRNPHAIRAAKRLANLEGDAGDILLAESREQAALLRTPNQMEAVMANMQKRPPVFKD</sequence>
<organism evidence="7 8">
    <name type="scientific">Sphingomonas kyeonggiensis</name>
    <dbReference type="NCBI Taxonomy" id="1268553"/>
    <lineage>
        <taxon>Bacteria</taxon>
        <taxon>Pseudomonadati</taxon>
        <taxon>Pseudomonadota</taxon>
        <taxon>Alphaproteobacteria</taxon>
        <taxon>Sphingomonadales</taxon>
        <taxon>Sphingomonadaceae</taxon>
        <taxon>Sphingomonas</taxon>
    </lineage>
</organism>
<dbReference type="PANTHER" id="PTHR43149:SF1">
    <property type="entry name" value="DELTA(3,5)-DELTA(2,4)-DIENOYL-COA ISOMERASE, MITOCHONDRIAL"/>
    <property type="match status" value="1"/>
</dbReference>
<comment type="similarity">
    <text evidence="2 6">Belongs to the enoyl-CoA hydratase/isomerase family.</text>
</comment>
<dbReference type="NCBIfam" id="NF005699">
    <property type="entry name" value="PRK07509.1"/>
    <property type="match status" value="1"/>
</dbReference>
<dbReference type="Pfam" id="PF00378">
    <property type="entry name" value="ECH_1"/>
    <property type="match status" value="1"/>
</dbReference>
<dbReference type="GO" id="GO:0016853">
    <property type="term" value="F:isomerase activity"/>
    <property type="evidence" value="ECO:0007669"/>
    <property type="project" value="UniProtKB-KW"/>
</dbReference>
<name>A0A7W7NQ21_9SPHN</name>
<dbReference type="Gene3D" id="1.10.12.10">
    <property type="entry name" value="Lyase 2-enoyl-coa Hydratase, Chain A, domain 2"/>
    <property type="match status" value="1"/>
</dbReference>
<dbReference type="RefSeq" id="WP_184162566.1">
    <property type="nucleotide sequence ID" value="NZ_JACHLN010000001.1"/>
</dbReference>
<keyword evidence="4" id="KW-0443">Lipid metabolism</keyword>
<evidence type="ECO:0000256" key="6">
    <source>
        <dbReference type="RuleBase" id="RU003707"/>
    </source>
</evidence>
<accession>A0A7W7NQ21</accession>
<dbReference type="SUPFAM" id="SSF52096">
    <property type="entry name" value="ClpP/crotonase"/>
    <property type="match status" value="1"/>
</dbReference>
<keyword evidence="5" id="KW-0413">Isomerase</keyword>
<dbReference type="UniPathway" id="UPA00659"/>
<dbReference type="Proteomes" id="UP000575241">
    <property type="component" value="Unassembled WGS sequence"/>
</dbReference>
<dbReference type="PANTHER" id="PTHR43149">
    <property type="entry name" value="ENOYL-COA HYDRATASE"/>
    <property type="match status" value="1"/>
</dbReference>
<evidence type="ECO:0000313" key="8">
    <source>
        <dbReference type="Proteomes" id="UP000575241"/>
    </source>
</evidence>
<dbReference type="AlphaFoldDB" id="A0A7W7NQ21"/>
<dbReference type="CDD" id="cd06558">
    <property type="entry name" value="crotonase-like"/>
    <property type="match status" value="1"/>
</dbReference>
<evidence type="ECO:0000256" key="2">
    <source>
        <dbReference type="ARBA" id="ARBA00005254"/>
    </source>
</evidence>
<keyword evidence="8" id="KW-1185">Reference proteome</keyword>
<dbReference type="GO" id="GO:0006635">
    <property type="term" value="P:fatty acid beta-oxidation"/>
    <property type="evidence" value="ECO:0007669"/>
    <property type="project" value="UniProtKB-UniPathway"/>
</dbReference>
<gene>
    <name evidence="7" type="ORF">HNP52_000716</name>
</gene>
<dbReference type="InterPro" id="IPR014748">
    <property type="entry name" value="Enoyl-CoA_hydra_C"/>
</dbReference>
<dbReference type="InterPro" id="IPR001753">
    <property type="entry name" value="Enoyl-CoA_hydra/iso"/>
</dbReference>
<dbReference type="InterPro" id="IPR018376">
    <property type="entry name" value="Enoyl-CoA_hyd/isom_CS"/>
</dbReference>
<dbReference type="InterPro" id="IPR045002">
    <property type="entry name" value="Ech1-like"/>
</dbReference>